<dbReference type="STRING" id="1685378.AVO44_18880"/>
<proteinExistence type="predicted"/>
<comment type="caution">
    <text evidence="1">The sequence shown here is derived from an EMBL/GenBank/DDBJ whole genome shotgun (WGS) entry which is preliminary data.</text>
</comment>
<keyword evidence="2" id="KW-1185">Reference proteome</keyword>
<evidence type="ECO:0000313" key="1">
    <source>
        <dbReference type="EMBL" id="KUJ77104.1"/>
    </source>
</evidence>
<dbReference type="EMBL" id="LQBP01000013">
    <property type="protein sequence ID" value="KUJ77104.1"/>
    <property type="molecule type" value="Genomic_DNA"/>
</dbReference>
<dbReference type="Proteomes" id="UP000053690">
    <property type="component" value="Unassembled WGS sequence"/>
</dbReference>
<evidence type="ECO:0000313" key="2">
    <source>
        <dbReference type="Proteomes" id="UP000053690"/>
    </source>
</evidence>
<name>A0A0X3TN08_9RHOB</name>
<organism evidence="1 2">
    <name type="scientific">Ruegeria profundi</name>
    <dbReference type="NCBI Taxonomy" id="1685378"/>
    <lineage>
        <taxon>Bacteria</taxon>
        <taxon>Pseudomonadati</taxon>
        <taxon>Pseudomonadota</taxon>
        <taxon>Alphaproteobacteria</taxon>
        <taxon>Rhodobacterales</taxon>
        <taxon>Roseobacteraceae</taxon>
        <taxon>Ruegeria</taxon>
    </lineage>
</organism>
<dbReference type="AlphaFoldDB" id="A0A0X3TN08"/>
<sequence length="62" mass="6637">MVMHVATTGDLSIVTTNNPLVNAVSRAETYTKGRHDRAAAYIARMSTYTLAALDAPASKPLM</sequence>
<accession>A0A0X3TN08</accession>
<reference evidence="2" key="1">
    <citation type="submission" date="2015-12" db="EMBL/GenBank/DDBJ databases">
        <authorList>
            <person name="Zhang G."/>
            <person name="Stingl U."/>
        </authorList>
    </citation>
    <scope>NUCLEOTIDE SEQUENCE [LARGE SCALE GENOMIC DNA]</scope>
    <source>
        <strain evidence="2">ZGT108</strain>
    </source>
</reference>
<protein>
    <submittedName>
        <fullName evidence="1">Uncharacterized protein</fullName>
    </submittedName>
</protein>
<gene>
    <name evidence="1" type="ORF">AVO44_18880</name>
</gene>